<dbReference type="EMBL" id="ANCE01000034">
    <property type="protein sequence ID" value="EMK25706.1"/>
    <property type="molecule type" value="Genomic_DNA"/>
</dbReference>
<proteinExistence type="predicted"/>
<evidence type="ECO:0000313" key="1">
    <source>
        <dbReference type="EMBL" id="EMK25706.1"/>
    </source>
</evidence>
<organism evidence="1 2">
    <name type="scientific">Leptospira kirschneri serovar Bulgarica str. Nikolaevo</name>
    <dbReference type="NCBI Taxonomy" id="1240687"/>
    <lineage>
        <taxon>Bacteria</taxon>
        <taxon>Pseudomonadati</taxon>
        <taxon>Spirochaetota</taxon>
        <taxon>Spirochaetia</taxon>
        <taxon>Leptospirales</taxon>
        <taxon>Leptospiraceae</taxon>
        <taxon>Leptospira</taxon>
    </lineage>
</organism>
<gene>
    <name evidence="1" type="ORF">LEP1GSC008_1277</name>
</gene>
<dbReference type="Proteomes" id="UP000011980">
    <property type="component" value="Unassembled WGS sequence"/>
</dbReference>
<dbReference type="PATRIC" id="fig|1240687.3.peg.629"/>
<protein>
    <submittedName>
        <fullName evidence="1">Uncharacterized protein</fullName>
    </submittedName>
</protein>
<accession>M6FSE8</accession>
<name>M6FSE8_9LEPT</name>
<reference evidence="1 2" key="1">
    <citation type="submission" date="2013-01" db="EMBL/GenBank/DDBJ databases">
        <authorList>
            <person name="Harkins D.M."/>
            <person name="Durkin A.S."/>
            <person name="Brinkac L.M."/>
            <person name="Haft D.H."/>
            <person name="Selengut J.D."/>
            <person name="Sanka R."/>
            <person name="DePew J."/>
            <person name="Purushe J."/>
            <person name="Galloway R.L."/>
            <person name="Vinetz J.M."/>
            <person name="Sutton G.G."/>
            <person name="Nierman W.C."/>
            <person name="Fouts D.E."/>
        </authorList>
    </citation>
    <scope>NUCLEOTIDE SEQUENCE [LARGE SCALE GENOMIC DNA]</scope>
    <source>
        <strain evidence="1 2">Nikolaevo</strain>
    </source>
</reference>
<sequence length="42" mass="5059">MPRWKFVSFLKETNYSKTNHINQRGVFKSSSLYNRVYQSNTT</sequence>
<dbReference type="AlphaFoldDB" id="M6FSE8"/>
<comment type="caution">
    <text evidence="1">The sequence shown here is derived from an EMBL/GenBank/DDBJ whole genome shotgun (WGS) entry which is preliminary data.</text>
</comment>
<evidence type="ECO:0000313" key="2">
    <source>
        <dbReference type="Proteomes" id="UP000011980"/>
    </source>
</evidence>